<evidence type="ECO:0000259" key="10">
    <source>
        <dbReference type="Pfam" id="PF01699"/>
    </source>
</evidence>
<name>A0A7D9JDP5_PARCT</name>
<evidence type="ECO:0000256" key="2">
    <source>
        <dbReference type="ARBA" id="ARBA00005364"/>
    </source>
</evidence>
<dbReference type="GO" id="GO:0008273">
    <property type="term" value="F:calcium, potassium:sodium antiporter activity"/>
    <property type="evidence" value="ECO:0007669"/>
    <property type="project" value="TreeGrafter"/>
</dbReference>
<feature type="non-terminal residue" evidence="11">
    <location>
        <position position="421"/>
    </location>
</feature>
<protein>
    <submittedName>
        <fullName evidence="11">Sodium potassium calcium exchanger 4-like isoform X3</fullName>
    </submittedName>
</protein>
<gene>
    <name evidence="11" type="ORF">PACLA_8A066645</name>
</gene>
<keyword evidence="4" id="KW-0106">Calcium</keyword>
<feature type="domain" description="Sodium/calcium exchanger membrane region" evidence="10">
    <location>
        <begin position="108"/>
        <end position="248"/>
    </location>
</feature>
<keyword evidence="6 9" id="KW-1133">Transmembrane helix</keyword>
<dbReference type="GO" id="GO:0005886">
    <property type="term" value="C:plasma membrane"/>
    <property type="evidence" value="ECO:0007669"/>
    <property type="project" value="TreeGrafter"/>
</dbReference>
<organism evidence="11 12">
    <name type="scientific">Paramuricea clavata</name>
    <name type="common">Red gorgonian</name>
    <name type="synonym">Violescent sea-whip</name>
    <dbReference type="NCBI Taxonomy" id="317549"/>
    <lineage>
        <taxon>Eukaryota</taxon>
        <taxon>Metazoa</taxon>
        <taxon>Cnidaria</taxon>
        <taxon>Anthozoa</taxon>
        <taxon>Octocorallia</taxon>
        <taxon>Malacalcyonacea</taxon>
        <taxon>Plexauridae</taxon>
        <taxon>Paramuricea</taxon>
    </lineage>
</organism>
<feature type="region of interest" description="Disordered" evidence="8">
    <location>
        <begin position="284"/>
        <end position="312"/>
    </location>
</feature>
<proteinExistence type="inferred from homology"/>
<dbReference type="Pfam" id="PF01699">
    <property type="entry name" value="Na_Ca_ex"/>
    <property type="match status" value="1"/>
</dbReference>
<evidence type="ECO:0000256" key="1">
    <source>
        <dbReference type="ARBA" id="ARBA00004141"/>
    </source>
</evidence>
<dbReference type="PANTHER" id="PTHR10846:SF8">
    <property type="entry name" value="INNER MEMBRANE PROTEIN YRBG"/>
    <property type="match status" value="1"/>
</dbReference>
<keyword evidence="4" id="KW-0109">Calcium transport</keyword>
<feature type="compositionally biased region" description="Basic and acidic residues" evidence="8">
    <location>
        <begin position="284"/>
        <end position="300"/>
    </location>
</feature>
<dbReference type="AlphaFoldDB" id="A0A7D9JDP5"/>
<evidence type="ECO:0000256" key="4">
    <source>
        <dbReference type="ARBA" id="ARBA00022568"/>
    </source>
</evidence>
<evidence type="ECO:0000256" key="8">
    <source>
        <dbReference type="SAM" id="MobiDB-lite"/>
    </source>
</evidence>
<dbReference type="EMBL" id="CACRXK020014749">
    <property type="protein sequence ID" value="CAB4027348.1"/>
    <property type="molecule type" value="Genomic_DNA"/>
</dbReference>
<keyword evidence="7 9" id="KW-0472">Membrane</keyword>
<dbReference type="InterPro" id="IPR004837">
    <property type="entry name" value="NaCa_Exmemb"/>
</dbReference>
<feature type="transmembrane region" description="Helical" evidence="9">
    <location>
        <begin position="231"/>
        <end position="247"/>
    </location>
</feature>
<feature type="region of interest" description="Disordered" evidence="8">
    <location>
        <begin position="326"/>
        <end position="379"/>
    </location>
</feature>
<dbReference type="Proteomes" id="UP001152795">
    <property type="component" value="Unassembled WGS sequence"/>
</dbReference>
<accession>A0A7D9JDP5</accession>
<dbReference type="GO" id="GO:0006874">
    <property type="term" value="P:intracellular calcium ion homeostasis"/>
    <property type="evidence" value="ECO:0007669"/>
    <property type="project" value="TreeGrafter"/>
</dbReference>
<evidence type="ECO:0000256" key="3">
    <source>
        <dbReference type="ARBA" id="ARBA00022449"/>
    </source>
</evidence>
<keyword evidence="3" id="KW-0050">Antiport</keyword>
<evidence type="ECO:0000313" key="11">
    <source>
        <dbReference type="EMBL" id="CAB4027348.1"/>
    </source>
</evidence>
<comment type="caution">
    <text evidence="11">The sequence shown here is derived from an EMBL/GenBank/DDBJ whole genome shotgun (WGS) entry which is preliminary data.</text>
</comment>
<dbReference type="OrthoDB" id="2127281at2759"/>
<dbReference type="InterPro" id="IPR004481">
    <property type="entry name" value="K/Na/Ca-exchanger"/>
</dbReference>
<keyword evidence="4" id="KW-0813">Transport</keyword>
<evidence type="ECO:0000313" key="12">
    <source>
        <dbReference type="Proteomes" id="UP001152795"/>
    </source>
</evidence>
<comment type="similarity">
    <text evidence="2">Belongs to the Ca(2+):cation antiporter (CaCA) (TC 2.A.19) family. SLC24A subfamily.</text>
</comment>
<keyword evidence="12" id="KW-1185">Reference proteome</keyword>
<feature type="transmembrane region" description="Helical" evidence="9">
    <location>
        <begin position="171"/>
        <end position="194"/>
    </location>
</feature>
<evidence type="ECO:0000256" key="7">
    <source>
        <dbReference type="ARBA" id="ARBA00023136"/>
    </source>
</evidence>
<evidence type="ECO:0000256" key="6">
    <source>
        <dbReference type="ARBA" id="ARBA00022989"/>
    </source>
</evidence>
<keyword evidence="5 9" id="KW-0812">Transmembrane</keyword>
<evidence type="ECO:0000256" key="5">
    <source>
        <dbReference type="ARBA" id="ARBA00022692"/>
    </source>
</evidence>
<evidence type="ECO:0000256" key="9">
    <source>
        <dbReference type="SAM" id="Phobius"/>
    </source>
</evidence>
<dbReference type="PANTHER" id="PTHR10846">
    <property type="entry name" value="SODIUM/POTASSIUM/CALCIUM EXCHANGER"/>
    <property type="match status" value="1"/>
</dbReference>
<dbReference type="FunFam" id="1.20.1420.30:FF:000018">
    <property type="entry name" value="Sodium/potassium/calcium exchanger 2"/>
    <property type="match status" value="1"/>
</dbReference>
<keyword evidence="4" id="KW-0406">Ion transport</keyword>
<feature type="region of interest" description="Disordered" evidence="8">
    <location>
        <begin position="397"/>
        <end position="421"/>
    </location>
</feature>
<feature type="transmembrane region" description="Helical" evidence="9">
    <location>
        <begin position="100"/>
        <end position="122"/>
    </location>
</feature>
<comment type="subcellular location">
    <subcellularLocation>
        <location evidence="1">Membrane</location>
        <topology evidence="1">Multi-pass membrane protein</topology>
    </subcellularLocation>
</comment>
<dbReference type="Gene3D" id="1.20.1420.30">
    <property type="entry name" value="NCX, central ion-binding region"/>
    <property type="match status" value="1"/>
</dbReference>
<dbReference type="InterPro" id="IPR044880">
    <property type="entry name" value="NCX_ion-bd_dom_sf"/>
</dbReference>
<sequence length="421" mass="46524">PLVALIGQTNMIQRLACDLRNRRRRKSLLARVLFFVGLLCFTSIFHSLTSTGIHNISSGKSSYSTRHLLSTSKWETCDFETNYLRNESDPDHKNTTPNEAYGWMTLHILGVIIIFIALAIICDDFFVPSLEAISEKLDLSEDVAGATFMAAGSSAPELFTSVAGVTADSDVGVGTIVGSAVFNLLVIIALTAALTTQTLQLDWRPLFRDSVCYALSIAAFIVFAWDAKFELYESVILLSLYFMYILLMKYNSNLMDYLEGWGKKISRVSPDVLDIPTVETVVEINEKEDTGESTKDDNKDTTPPQGRLPPLQPLKVAFEGTTKSAHSITSAGHGTLPHFSHSHKGELARSFTRPSSARSKKLDLVAQTRRKSSAGHHSSFPLEMVKVKSIAAGHISREMRRQSAQHEKIHLDDSKVNEGDV</sequence>
<reference evidence="11" key="1">
    <citation type="submission" date="2020-04" db="EMBL/GenBank/DDBJ databases">
        <authorList>
            <person name="Alioto T."/>
            <person name="Alioto T."/>
            <person name="Gomez Garrido J."/>
        </authorList>
    </citation>
    <scope>NUCLEOTIDE SEQUENCE</scope>
    <source>
        <strain evidence="11">A484AB</strain>
    </source>
</reference>
<feature type="transmembrane region" description="Helical" evidence="9">
    <location>
        <begin position="28"/>
        <end position="48"/>
    </location>
</feature>
<feature type="non-terminal residue" evidence="11">
    <location>
        <position position="1"/>
    </location>
</feature>
<feature type="transmembrane region" description="Helical" evidence="9">
    <location>
        <begin position="206"/>
        <end position="225"/>
    </location>
</feature>
<dbReference type="GO" id="GO:0005262">
    <property type="term" value="F:calcium channel activity"/>
    <property type="evidence" value="ECO:0007669"/>
    <property type="project" value="TreeGrafter"/>
</dbReference>